<feature type="transmembrane region" description="Helical" evidence="6">
    <location>
        <begin position="816"/>
        <end position="832"/>
    </location>
</feature>
<keyword evidence="5 6" id="KW-0472">Membrane</keyword>
<evidence type="ECO:0000259" key="8">
    <source>
        <dbReference type="Pfam" id="PF05140"/>
    </source>
</evidence>
<dbReference type="InterPro" id="IPR002541">
    <property type="entry name" value="Cyt_c_assembly"/>
</dbReference>
<dbReference type="RefSeq" id="WP_106134201.1">
    <property type="nucleotide sequence ID" value="NZ_PVTR01000007.1"/>
</dbReference>
<evidence type="ECO:0000256" key="5">
    <source>
        <dbReference type="ARBA" id="ARBA00023136"/>
    </source>
</evidence>
<protein>
    <submittedName>
        <fullName evidence="9">Cytochrome c-type biogenesis protein CcsB</fullName>
    </submittedName>
</protein>
<dbReference type="PANTHER" id="PTHR30071">
    <property type="entry name" value="HEME EXPORTER PROTEIN C"/>
    <property type="match status" value="1"/>
</dbReference>
<accession>A0A2T0WKF2</accession>
<dbReference type="InterPro" id="IPR045062">
    <property type="entry name" value="Cyt_c_biogenesis_CcsA/CcmC"/>
</dbReference>
<dbReference type="OrthoDB" id="9814290at2"/>
<evidence type="ECO:0000259" key="7">
    <source>
        <dbReference type="Pfam" id="PF01578"/>
    </source>
</evidence>
<feature type="transmembrane region" description="Helical" evidence="6">
    <location>
        <begin position="961"/>
        <end position="979"/>
    </location>
</feature>
<evidence type="ECO:0000256" key="1">
    <source>
        <dbReference type="ARBA" id="ARBA00004141"/>
    </source>
</evidence>
<comment type="subcellular location">
    <subcellularLocation>
        <location evidence="1">Membrane</location>
        <topology evidence="1">Multi-pass membrane protein</topology>
    </subcellularLocation>
</comment>
<dbReference type="GO" id="GO:0017004">
    <property type="term" value="P:cytochrome complex assembly"/>
    <property type="evidence" value="ECO:0007669"/>
    <property type="project" value="UniProtKB-KW"/>
</dbReference>
<reference evidence="9 10" key="1">
    <citation type="submission" date="2018-03" db="EMBL/GenBank/DDBJ databases">
        <title>Genomic Encyclopedia of Archaeal and Bacterial Type Strains, Phase II (KMG-II): from individual species to whole genera.</title>
        <authorList>
            <person name="Goeker M."/>
        </authorList>
    </citation>
    <scope>NUCLEOTIDE SEQUENCE [LARGE SCALE GENOMIC DNA]</scope>
    <source>
        <strain evidence="9 10">DSM 27929</strain>
    </source>
</reference>
<feature type="transmembrane region" description="Helical" evidence="6">
    <location>
        <begin position="12"/>
        <end position="30"/>
    </location>
</feature>
<feature type="transmembrane region" description="Helical" evidence="6">
    <location>
        <begin position="925"/>
        <end position="946"/>
    </location>
</feature>
<dbReference type="GO" id="GO:0005886">
    <property type="term" value="C:plasma membrane"/>
    <property type="evidence" value="ECO:0007669"/>
    <property type="project" value="TreeGrafter"/>
</dbReference>
<feature type="domain" description="ResB-like" evidence="8">
    <location>
        <begin position="338"/>
        <end position="412"/>
    </location>
</feature>
<dbReference type="GO" id="GO:0020037">
    <property type="term" value="F:heme binding"/>
    <property type="evidence" value="ECO:0007669"/>
    <property type="project" value="InterPro"/>
</dbReference>
<name>A0A2T0WKF2_9BACT</name>
<feature type="transmembrane region" description="Helical" evidence="6">
    <location>
        <begin position="472"/>
        <end position="492"/>
    </location>
</feature>
<comment type="caution">
    <text evidence="9">The sequence shown here is derived from an EMBL/GenBank/DDBJ whole genome shotgun (WGS) entry which is preliminary data.</text>
</comment>
<dbReference type="PANTHER" id="PTHR30071:SF1">
    <property type="entry name" value="CYTOCHROME B_B6 PROTEIN-RELATED"/>
    <property type="match status" value="1"/>
</dbReference>
<proteinExistence type="predicted"/>
<keyword evidence="4 6" id="KW-1133">Transmembrane helix</keyword>
<feature type="transmembrane region" description="Helical" evidence="6">
    <location>
        <begin position="46"/>
        <end position="64"/>
    </location>
</feature>
<evidence type="ECO:0000256" key="2">
    <source>
        <dbReference type="ARBA" id="ARBA00022692"/>
    </source>
</evidence>
<feature type="transmembrane region" description="Helical" evidence="6">
    <location>
        <begin position="750"/>
        <end position="770"/>
    </location>
</feature>
<evidence type="ECO:0000256" key="4">
    <source>
        <dbReference type="ARBA" id="ARBA00022989"/>
    </source>
</evidence>
<keyword evidence="2 6" id="KW-0812">Transmembrane</keyword>
<dbReference type="Pfam" id="PF01578">
    <property type="entry name" value="Cytochrom_C_asm"/>
    <property type="match status" value="1"/>
</dbReference>
<sequence>MKYLKAIFSTKVTLVLLIAFAGAMGVATFIENDHGTAVARGLVYDAWWFEVIMVWMAVNFIAHIKQYKLFHKNRWPVGLFHIAFVIIIFGAGVTRYLSEEGIMHIRQGQEVDTFHTTAHYFQLRESGNESPQSFEKPLQFLPKGFKSKKISATIGDKKFNVVFEEYIQGATEDFIPGNETFFQIAVAMEGGREDFLVDQGKYIRLGGLTLSTQNDTEHPVRLFKESGIWKISSDVHLQIMDMNTQQMSNLHAGETQVFKLMTLYQWDEGAFLVRDIHESVSLTYVAEEDEAIAKNLLDVIHYKIQDEDGNDVSSAYVKMVSFKPTWTSFAHAGQQYAMTFGPKPISLPFSLYLNAFELERYPGSQSPSSYASEVMVMDKGDEFPFRIFMNNVLDYRGFRFYQSSYDTDERGTVLSVNQDRPGTYITYLGYTLLTLGMLLTLFAKGSRFRILNFKLSKIQQGKKRDQETPVGFGKVSYLLAGFLLVMASWGMVKPQNPSEEGYPKIVPTHHAESYGKLIVQDLDGRMKPLNTLANEIARKLTGKSYISIPGEKEDIRLTPEQFLLEVQMDPRAYSELPLIKVDKEKSFEVFQTLGIQSNDRIAFNDFLDAEGNYLIQDMVEEANKLKPSERNEGHKELLKTDERFNIFYGLLTGDFLRLFPNRLDPNNTWYTGQQFMQGFEEEDGIFVKNITPMYFQAIQKGMDTGDWAEAEETLSYISLYQEKAGEEVYPSQTDIQAEILYNRLNLGTKLFGPFWLLGTLMLALAITMLFKNKTIIFHSWKAGLILAWIGMLAFTFHLALRWFIAKHPPWSDGFEMLVFVAWGVLLMGLIFGNKSKFTVPLGLLFSGTLLFVSFLDWLNPEITNLMPVLHSYWLKIHVAVIVSGYAPLALAAIIALLSLLLVIFKPSHPKKSWWNSLRELQMVNEMSITIGLFLLAIGTFLGGVWANESWGRYWAWDPKETWALISVIVYAFVLHLRLIPAFKNGLIYNLASLWAFGAIIMTSFGVNYYLSGLHSYAKGDPVPVPVWVYWMVLILLVISVLAIWKYKELDENDNDKLAV</sequence>
<dbReference type="Proteomes" id="UP000238157">
    <property type="component" value="Unassembled WGS sequence"/>
</dbReference>
<keyword evidence="10" id="KW-1185">Reference proteome</keyword>
<dbReference type="InterPro" id="IPR007816">
    <property type="entry name" value="ResB-like_domain"/>
</dbReference>
<evidence type="ECO:0000313" key="10">
    <source>
        <dbReference type="Proteomes" id="UP000238157"/>
    </source>
</evidence>
<evidence type="ECO:0000256" key="6">
    <source>
        <dbReference type="SAM" id="Phobius"/>
    </source>
</evidence>
<feature type="transmembrane region" description="Helical" evidence="6">
    <location>
        <begin position="1026"/>
        <end position="1044"/>
    </location>
</feature>
<feature type="domain" description="Cytochrome c assembly protein" evidence="7">
    <location>
        <begin position="810"/>
        <end position="1014"/>
    </location>
</feature>
<gene>
    <name evidence="9" type="ORF">CLW00_107259</name>
</gene>
<feature type="transmembrane region" description="Helical" evidence="6">
    <location>
        <begin position="839"/>
        <end position="858"/>
    </location>
</feature>
<feature type="transmembrane region" description="Helical" evidence="6">
    <location>
        <begin position="424"/>
        <end position="443"/>
    </location>
</feature>
<dbReference type="Pfam" id="PF05140">
    <property type="entry name" value="ResB"/>
    <property type="match status" value="1"/>
</dbReference>
<organism evidence="9 10">
    <name type="scientific">Mongoliibacter ruber</name>
    <dbReference type="NCBI Taxonomy" id="1750599"/>
    <lineage>
        <taxon>Bacteria</taxon>
        <taxon>Pseudomonadati</taxon>
        <taxon>Bacteroidota</taxon>
        <taxon>Cytophagia</taxon>
        <taxon>Cytophagales</taxon>
        <taxon>Cyclobacteriaceae</taxon>
        <taxon>Mongoliibacter</taxon>
    </lineage>
</organism>
<feature type="transmembrane region" description="Helical" evidence="6">
    <location>
        <begin position="986"/>
        <end position="1006"/>
    </location>
</feature>
<dbReference type="EMBL" id="PVTR01000007">
    <property type="protein sequence ID" value="PRY87189.1"/>
    <property type="molecule type" value="Genomic_DNA"/>
</dbReference>
<feature type="transmembrane region" description="Helical" evidence="6">
    <location>
        <begin position="782"/>
        <end position="804"/>
    </location>
</feature>
<dbReference type="AlphaFoldDB" id="A0A2T0WKF2"/>
<evidence type="ECO:0000313" key="9">
    <source>
        <dbReference type="EMBL" id="PRY87189.1"/>
    </source>
</evidence>
<feature type="transmembrane region" description="Helical" evidence="6">
    <location>
        <begin position="878"/>
        <end position="904"/>
    </location>
</feature>
<evidence type="ECO:0000256" key="3">
    <source>
        <dbReference type="ARBA" id="ARBA00022748"/>
    </source>
</evidence>
<keyword evidence="3" id="KW-0201">Cytochrome c-type biogenesis</keyword>
<feature type="transmembrane region" description="Helical" evidence="6">
    <location>
        <begin position="76"/>
        <end position="97"/>
    </location>
</feature>